<feature type="compositionally biased region" description="Basic and acidic residues" evidence="3">
    <location>
        <begin position="298"/>
        <end position="314"/>
    </location>
</feature>
<dbReference type="PANTHER" id="PTHR31902">
    <property type="entry name" value="ACTIN PATCHES DISTAL PROTEIN 1"/>
    <property type="match status" value="1"/>
</dbReference>
<dbReference type="Proteomes" id="UP000030678">
    <property type="component" value="Unassembled WGS sequence"/>
</dbReference>
<gene>
    <name evidence="4" type="ORF">G647_03560</name>
</gene>
<organism evidence="4 5">
    <name type="scientific">Cladophialophora carrionii CBS 160.54</name>
    <dbReference type="NCBI Taxonomy" id="1279043"/>
    <lineage>
        <taxon>Eukaryota</taxon>
        <taxon>Fungi</taxon>
        <taxon>Dikarya</taxon>
        <taxon>Ascomycota</taxon>
        <taxon>Pezizomycotina</taxon>
        <taxon>Eurotiomycetes</taxon>
        <taxon>Chaetothyriomycetidae</taxon>
        <taxon>Chaetothyriales</taxon>
        <taxon>Herpotrichiellaceae</taxon>
        <taxon>Cladophialophora</taxon>
    </lineage>
</organism>
<dbReference type="RefSeq" id="XP_008726127.1">
    <property type="nucleotide sequence ID" value="XM_008727905.1"/>
</dbReference>
<evidence type="ECO:0000256" key="3">
    <source>
        <dbReference type="SAM" id="MobiDB-lite"/>
    </source>
</evidence>
<dbReference type="EMBL" id="KB822704">
    <property type="protein sequence ID" value="ETI24191.1"/>
    <property type="molecule type" value="Genomic_DNA"/>
</dbReference>
<dbReference type="VEuPathDB" id="FungiDB:G647_03560"/>
<evidence type="ECO:0000256" key="1">
    <source>
        <dbReference type="ARBA" id="ARBA00038208"/>
    </source>
</evidence>
<dbReference type="Gene3D" id="3.40.30.10">
    <property type="entry name" value="Glutaredoxin"/>
    <property type="match status" value="1"/>
</dbReference>
<dbReference type="CDD" id="cd03062">
    <property type="entry name" value="TRX_Fd_Sucrase"/>
    <property type="match status" value="1"/>
</dbReference>
<dbReference type="SUPFAM" id="SSF52833">
    <property type="entry name" value="Thioredoxin-like"/>
    <property type="match status" value="1"/>
</dbReference>
<name>V9DBV7_9EURO</name>
<dbReference type="GeneID" id="19982053"/>
<dbReference type="AlphaFoldDB" id="V9DBV7"/>
<protein>
    <recommendedName>
        <fullName evidence="2">Altered inheritance of mitochondria protein 32</fullName>
    </recommendedName>
</protein>
<evidence type="ECO:0000313" key="5">
    <source>
        <dbReference type="Proteomes" id="UP000030678"/>
    </source>
</evidence>
<sequence>MPHLRSSSVLPICISSSRSPALLRRTRLSSPRTLTSHRPSPPLPFPVVEICPDPTCPCSSMPPLDQEIDHKNTLNGTISAHSQHLIISTGRSDWTSRIEDERENGTSWGKVVGDLKALLGRKGEFHDAFNATMISTSSFTPLSAGGKQSTKRVNGKGEWEEQDTADALLFPAFRHFTGLVPLSEEVGDTASNPHTESQPDPDSVTSGSLRDFIVENLTPNTGDSISDTAAVRSRWHSLPITNPTILICSHGQRDSRCGILGPVLHDEFNRYLDQRKGDDPRSKLCASTTEEFVASEGDDSRPVEGLGRESRAKEQGQSIDKSSLEAITSSTTSASNEQSTPPDMTVNVGMISHIGGHKWAGNVIIYMPPGFSADVTTSEPVGANSPDVSQRASGVRPLHPLAGMSIWYGRVEPRHVEGIVEQTIFNGKVIRELFRGGLNQRGQLVRL</sequence>
<dbReference type="InterPro" id="IPR036249">
    <property type="entry name" value="Thioredoxin-like_sf"/>
</dbReference>
<feature type="region of interest" description="Disordered" evidence="3">
    <location>
        <begin position="289"/>
        <end position="345"/>
    </location>
</feature>
<dbReference type="InterPro" id="IPR009737">
    <property type="entry name" value="Aim32/Apd1-like"/>
</dbReference>
<feature type="compositionally biased region" description="Polar residues" evidence="3">
    <location>
        <begin position="315"/>
        <end position="342"/>
    </location>
</feature>
<feature type="region of interest" description="Disordered" evidence="3">
    <location>
        <begin position="185"/>
        <end position="207"/>
    </location>
</feature>
<proteinExistence type="inferred from homology"/>
<reference evidence="4 5" key="1">
    <citation type="submission" date="2013-03" db="EMBL/GenBank/DDBJ databases">
        <title>The Genome Sequence of Cladophialophora carrionii CBS 160.54.</title>
        <authorList>
            <consortium name="The Broad Institute Genomics Platform"/>
            <person name="Cuomo C."/>
            <person name="de Hoog S."/>
            <person name="Gorbushina A."/>
            <person name="Walker B."/>
            <person name="Young S.K."/>
            <person name="Zeng Q."/>
            <person name="Gargeya S."/>
            <person name="Fitzgerald M."/>
            <person name="Haas B."/>
            <person name="Abouelleil A."/>
            <person name="Allen A.W."/>
            <person name="Alvarado L."/>
            <person name="Arachchi H.M."/>
            <person name="Berlin A.M."/>
            <person name="Chapman S.B."/>
            <person name="Gainer-Dewar J."/>
            <person name="Goldberg J."/>
            <person name="Griggs A."/>
            <person name="Gujja S."/>
            <person name="Hansen M."/>
            <person name="Howarth C."/>
            <person name="Imamovic A."/>
            <person name="Ireland A."/>
            <person name="Larimer J."/>
            <person name="McCowan C."/>
            <person name="Murphy C."/>
            <person name="Pearson M."/>
            <person name="Poon T.W."/>
            <person name="Priest M."/>
            <person name="Roberts A."/>
            <person name="Saif S."/>
            <person name="Shea T."/>
            <person name="Sisk P."/>
            <person name="Sykes S."/>
            <person name="Wortman J."/>
            <person name="Nusbaum C."/>
            <person name="Birren B."/>
        </authorList>
    </citation>
    <scope>NUCLEOTIDE SEQUENCE [LARGE SCALE GENOMIC DNA]</scope>
    <source>
        <strain evidence="4 5">CBS 160.54</strain>
    </source>
</reference>
<evidence type="ECO:0000313" key="4">
    <source>
        <dbReference type="EMBL" id="ETI24191.1"/>
    </source>
</evidence>
<comment type="similarity">
    <text evidence="1">Belongs to the AIM32 family.</text>
</comment>
<feature type="compositionally biased region" description="Polar residues" evidence="3">
    <location>
        <begin position="189"/>
        <end position="207"/>
    </location>
</feature>
<accession>V9DBV7</accession>
<evidence type="ECO:0000256" key="2">
    <source>
        <dbReference type="ARBA" id="ARBA00040895"/>
    </source>
</evidence>
<dbReference type="HOGENOM" id="CLU_044499_0_0_1"/>
<dbReference type="PANTHER" id="PTHR31902:SF7">
    <property type="entry name" value="ALTERED INHERITANCE OF MITOCHONDRIA PROTEIN 32"/>
    <property type="match status" value="1"/>
</dbReference>
<dbReference type="Pfam" id="PF06999">
    <property type="entry name" value="Suc_Fer-like"/>
    <property type="match status" value="1"/>
</dbReference>
<dbReference type="OrthoDB" id="10253744at2759"/>